<feature type="repeat" description="PPR" evidence="3">
    <location>
        <begin position="210"/>
        <end position="244"/>
    </location>
</feature>
<dbReference type="Pfam" id="PF13812">
    <property type="entry name" value="PPR_3"/>
    <property type="match status" value="1"/>
</dbReference>
<comment type="caution">
    <text evidence="4">The sequence shown here is derived from an EMBL/GenBank/DDBJ whole genome shotgun (WGS) entry which is preliminary data.</text>
</comment>
<protein>
    <recommendedName>
        <fullName evidence="6">Pentacotripeptide-repeat region of PRORP domain-containing protein</fullName>
    </recommendedName>
</protein>
<name>A0ABQ7CL12_BRACR</name>
<accession>A0ABQ7CL12</accession>
<dbReference type="PROSITE" id="PS51375">
    <property type="entry name" value="PPR"/>
    <property type="match status" value="6"/>
</dbReference>
<evidence type="ECO:0000256" key="1">
    <source>
        <dbReference type="ARBA" id="ARBA00007626"/>
    </source>
</evidence>
<evidence type="ECO:0000256" key="2">
    <source>
        <dbReference type="ARBA" id="ARBA00022737"/>
    </source>
</evidence>
<dbReference type="NCBIfam" id="TIGR00756">
    <property type="entry name" value="PPR"/>
    <property type="match status" value="5"/>
</dbReference>
<evidence type="ECO:0000313" key="5">
    <source>
        <dbReference type="Proteomes" id="UP000266723"/>
    </source>
</evidence>
<dbReference type="Pfam" id="PF13041">
    <property type="entry name" value="PPR_2"/>
    <property type="match status" value="2"/>
</dbReference>
<feature type="repeat" description="PPR" evidence="3">
    <location>
        <begin position="175"/>
        <end position="209"/>
    </location>
</feature>
<comment type="similarity">
    <text evidence="1">Belongs to the PPR family. P subfamily.</text>
</comment>
<proteinExistence type="inferred from homology"/>
<dbReference type="EMBL" id="QGKV02000759">
    <property type="protein sequence ID" value="KAF3560526.1"/>
    <property type="molecule type" value="Genomic_DNA"/>
</dbReference>
<feature type="repeat" description="PPR" evidence="3">
    <location>
        <begin position="140"/>
        <end position="174"/>
    </location>
</feature>
<dbReference type="InterPro" id="IPR002885">
    <property type="entry name" value="PPR_rpt"/>
</dbReference>
<feature type="repeat" description="PPR" evidence="3">
    <location>
        <begin position="9"/>
        <end position="43"/>
    </location>
</feature>
<evidence type="ECO:0000313" key="4">
    <source>
        <dbReference type="EMBL" id="KAF3560526.1"/>
    </source>
</evidence>
<dbReference type="PANTHER" id="PTHR46128:SF358">
    <property type="entry name" value="TETRATRICOPEPTIDE REPEAT (TPR)-LIKE SUPERFAMILY PROTEIN"/>
    <property type="match status" value="1"/>
</dbReference>
<reference evidence="4 5" key="1">
    <citation type="journal article" date="2020" name="BMC Genomics">
        <title>Intraspecific diversification of the crop wild relative Brassica cretica Lam. using demographic model selection.</title>
        <authorList>
            <person name="Kioukis A."/>
            <person name="Michalopoulou V.A."/>
            <person name="Briers L."/>
            <person name="Pirintsos S."/>
            <person name="Studholme D.J."/>
            <person name="Pavlidis P."/>
            <person name="Sarris P.F."/>
        </authorList>
    </citation>
    <scope>NUCLEOTIDE SEQUENCE [LARGE SCALE GENOMIC DNA]</scope>
    <source>
        <strain evidence="5">cv. PFS-1207/04</strain>
    </source>
</reference>
<dbReference type="Pfam" id="PF12854">
    <property type="entry name" value="PPR_1"/>
    <property type="match status" value="1"/>
</dbReference>
<evidence type="ECO:0000256" key="3">
    <source>
        <dbReference type="PROSITE-ProRule" id="PRU00708"/>
    </source>
</evidence>
<dbReference type="Gene3D" id="1.25.40.10">
    <property type="entry name" value="Tetratricopeptide repeat domain"/>
    <property type="match status" value="3"/>
</dbReference>
<evidence type="ECO:0008006" key="6">
    <source>
        <dbReference type="Google" id="ProtNLM"/>
    </source>
</evidence>
<feature type="repeat" description="PPR" evidence="3">
    <location>
        <begin position="105"/>
        <end position="139"/>
    </location>
</feature>
<organism evidence="4 5">
    <name type="scientific">Brassica cretica</name>
    <name type="common">Mustard</name>
    <dbReference type="NCBI Taxonomy" id="69181"/>
    <lineage>
        <taxon>Eukaryota</taxon>
        <taxon>Viridiplantae</taxon>
        <taxon>Streptophyta</taxon>
        <taxon>Embryophyta</taxon>
        <taxon>Tracheophyta</taxon>
        <taxon>Spermatophyta</taxon>
        <taxon>Magnoliopsida</taxon>
        <taxon>eudicotyledons</taxon>
        <taxon>Gunneridae</taxon>
        <taxon>Pentapetalae</taxon>
        <taxon>rosids</taxon>
        <taxon>malvids</taxon>
        <taxon>Brassicales</taxon>
        <taxon>Brassicaceae</taxon>
        <taxon>Brassiceae</taxon>
        <taxon>Brassica</taxon>
    </lineage>
</organism>
<dbReference type="PANTHER" id="PTHR46128">
    <property type="entry name" value="MITOCHONDRIAL GROUP I INTRON SPLICING FACTOR CCM1"/>
    <property type="match status" value="1"/>
</dbReference>
<dbReference type="Proteomes" id="UP000266723">
    <property type="component" value="Unassembled WGS sequence"/>
</dbReference>
<keyword evidence="5" id="KW-1185">Reference proteome</keyword>
<sequence length="301" mass="33845">MIQRSIAPDIFTYNSLIYGFCMHDRIDEAKEMFDLIITENCYPDVVTYNTLINGFCKSKRVEDGMELFREMSQRGLFGGTVTYTTLIQGFFQARKQMVSCGVPPNIWTYNILLDGFCDNGKLEKALVIFNDMQNSGMELGIITYNIIIGGMCRAGKVEDARELFCSLSLNGVKPDVRTYTIMISGFGVKRFKQEAVALFRKMKEDRPLPDDCTYNALIRAHLWDGDKAASAELIKEMTSFGFSAEASSTFGLVTNMLHDGRLDKSFLDIFLTTERRIARLINLTASILVSNISVAAMKSTC</sequence>
<keyword evidence="2" id="KW-0677">Repeat</keyword>
<feature type="repeat" description="PPR" evidence="3">
    <location>
        <begin position="44"/>
        <end position="78"/>
    </location>
</feature>
<dbReference type="InterPro" id="IPR050872">
    <property type="entry name" value="PPR_P_subfamily"/>
</dbReference>
<dbReference type="InterPro" id="IPR011990">
    <property type="entry name" value="TPR-like_helical_dom_sf"/>
</dbReference>
<gene>
    <name evidence="4" type="ORF">DY000_02012308</name>
</gene>